<dbReference type="InterPro" id="IPR009057">
    <property type="entry name" value="Homeodomain-like_sf"/>
</dbReference>
<evidence type="ECO:0000313" key="3">
    <source>
        <dbReference type="Proteomes" id="UP000254797"/>
    </source>
</evidence>
<evidence type="ECO:0000256" key="1">
    <source>
        <dbReference type="SAM" id="Coils"/>
    </source>
</evidence>
<dbReference type="Proteomes" id="UP000254797">
    <property type="component" value="Unassembled WGS sequence"/>
</dbReference>
<dbReference type="Gene3D" id="1.10.10.60">
    <property type="entry name" value="Homeodomain-like"/>
    <property type="match status" value="1"/>
</dbReference>
<sequence>MSRKIRRHFTDDFKQQIVDLYNAGRKRSELIKEYELTPSAFDKWVRQAKTTGSFKSVDNLTDEQQELIALRKRNKELEMQLDILKQAAVIMAQKGK</sequence>
<dbReference type="SUPFAM" id="SSF46689">
    <property type="entry name" value="Homeodomain-like"/>
    <property type="match status" value="1"/>
</dbReference>
<reference evidence="2 3" key="1">
    <citation type="submission" date="2018-06" db="EMBL/GenBank/DDBJ databases">
        <authorList>
            <consortium name="Pathogen Informatics"/>
            <person name="Doyle S."/>
        </authorList>
    </citation>
    <scope>NUCLEOTIDE SEQUENCE [LARGE SCALE GENOMIC DNA]</scope>
    <source>
        <strain evidence="2 3">NCTC4670</strain>
    </source>
</reference>
<dbReference type="InterPro" id="IPR002514">
    <property type="entry name" value="Transposase_8"/>
</dbReference>
<dbReference type="EMBL" id="UHFG01000004">
    <property type="protein sequence ID" value="SUN48217.1"/>
    <property type="molecule type" value="Genomic_DNA"/>
</dbReference>
<name>A0A380JUV0_STRDY</name>
<protein>
    <submittedName>
        <fullName evidence="2">Mobile element protein</fullName>
    </submittedName>
</protein>
<dbReference type="GO" id="GO:0006313">
    <property type="term" value="P:DNA transposition"/>
    <property type="evidence" value="ECO:0007669"/>
    <property type="project" value="InterPro"/>
</dbReference>
<evidence type="ECO:0000313" key="2">
    <source>
        <dbReference type="EMBL" id="SUN48217.1"/>
    </source>
</evidence>
<keyword evidence="1" id="KW-0175">Coiled coil</keyword>
<feature type="coiled-coil region" evidence="1">
    <location>
        <begin position="60"/>
        <end position="94"/>
    </location>
</feature>
<dbReference type="GO" id="GO:0003677">
    <property type="term" value="F:DNA binding"/>
    <property type="evidence" value="ECO:0007669"/>
    <property type="project" value="InterPro"/>
</dbReference>
<dbReference type="Pfam" id="PF01527">
    <property type="entry name" value="HTH_Tnp_1"/>
    <property type="match status" value="1"/>
</dbReference>
<proteinExistence type="predicted"/>
<accession>A0A380JUV0</accession>
<dbReference type="GO" id="GO:0004803">
    <property type="term" value="F:transposase activity"/>
    <property type="evidence" value="ECO:0007669"/>
    <property type="project" value="InterPro"/>
</dbReference>
<gene>
    <name evidence="2" type="ORF">NCTC4670_00480</name>
</gene>
<dbReference type="AlphaFoldDB" id="A0A380JUV0"/>
<organism evidence="2 3">
    <name type="scientific">Streptococcus dysgalactiae subsp. dysgalactiae</name>
    <dbReference type="NCBI Taxonomy" id="99822"/>
    <lineage>
        <taxon>Bacteria</taxon>
        <taxon>Bacillati</taxon>
        <taxon>Bacillota</taxon>
        <taxon>Bacilli</taxon>
        <taxon>Lactobacillales</taxon>
        <taxon>Streptococcaceae</taxon>
        <taxon>Streptococcus</taxon>
    </lineage>
</organism>